<dbReference type="AlphaFoldDB" id="A0A9X9M8Y2"/>
<keyword evidence="3" id="KW-1185">Reference proteome</keyword>
<protein>
    <submittedName>
        <fullName evidence="2">Uncharacterized protein</fullName>
    </submittedName>
</protein>
<dbReference type="Proteomes" id="UP000269945">
    <property type="component" value="Unassembled WGS sequence"/>
</dbReference>
<sequence>MPSRLPLENPLPSDHRCPRYRRAFGGEHQGPQGCCMAASGTPKPAARSSPLTSRAPWPRLHCRPCTLARCLPGTSTSTHAGHSSGKFSQIWLPSL</sequence>
<proteinExistence type="predicted"/>
<evidence type="ECO:0000313" key="2">
    <source>
        <dbReference type="EMBL" id="VCX39627.1"/>
    </source>
</evidence>
<comment type="caution">
    <text evidence="2">The sequence shown here is derived from an EMBL/GenBank/DDBJ whole genome shotgun (WGS) entry which is preliminary data.</text>
</comment>
<organism evidence="2 3">
    <name type="scientific">Gulo gulo</name>
    <name type="common">Wolverine</name>
    <name type="synonym">Gluton</name>
    <dbReference type="NCBI Taxonomy" id="48420"/>
    <lineage>
        <taxon>Eukaryota</taxon>
        <taxon>Metazoa</taxon>
        <taxon>Chordata</taxon>
        <taxon>Craniata</taxon>
        <taxon>Vertebrata</taxon>
        <taxon>Euteleostomi</taxon>
        <taxon>Mammalia</taxon>
        <taxon>Eutheria</taxon>
        <taxon>Laurasiatheria</taxon>
        <taxon>Carnivora</taxon>
        <taxon>Caniformia</taxon>
        <taxon>Musteloidea</taxon>
        <taxon>Mustelidae</taxon>
        <taxon>Guloninae</taxon>
        <taxon>Gulo</taxon>
    </lineage>
</organism>
<dbReference type="EMBL" id="CYRY02044602">
    <property type="protein sequence ID" value="VCX39627.1"/>
    <property type="molecule type" value="Genomic_DNA"/>
</dbReference>
<evidence type="ECO:0000256" key="1">
    <source>
        <dbReference type="SAM" id="MobiDB-lite"/>
    </source>
</evidence>
<name>A0A9X9M8Y2_GULGU</name>
<feature type="non-terminal residue" evidence="2">
    <location>
        <position position="95"/>
    </location>
</feature>
<evidence type="ECO:0000313" key="3">
    <source>
        <dbReference type="Proteomes" id="UP000269945"/>
    </source>
</evidence>
<feature type="compositionally biased region" description="Low complexity" evidence="1">
    <location>
        <begin position="75"/>
        <end position="85"/>
    </location>
</feature>
<accession>A0A9X9M8Y2</accession>
<gene>
    <name evidence="2" type="ORF">BN2614_LOCUS6</name>
</gene>
<feature type="region of interest" description="Disordered" evidence="1">
    <location>
        <begin position="75"/>
        <end position="95"/>
    </location>
</feature>
<reference evidence="2 3" key="1">
    <citation type="submission" date="2018-10" db="EMBL/GenBank/DDBJ databases">
        <authorList>
            <person name="Ekblom R."/>
            <person name="Jareborg N."/>
        </authorList>
    </citation>
    <scope>NUCLEOTIDE SEQUENCE [LARGE SCALE GENOMIC DNA]</scope>
    <source>
        <tissue evidence="2">Muscle</tissue>
    </source>
</reference>